<accession>K0MGT9</accession>
<sequence length="140" mass="14418">MIIDKLLQVSDGQAVTASAASTDVIDFGQANPNVGLDDRSNMVITVDESAAAAGAATVKFSVQDSADNSNFADVAVTAAIGKASLAAGQQVVIPMPTKLRRYCRVYYTIGTGPLTAGKFSAQIVTGIQQNIAQPDSARIA</sequence>
<dbReference type="Gene3D" id="2.60.120.1110">
    <property type="match status" value="1"/>
</dbReference>
<dbReference type="EMBL" id="HE965803">
    <property type="protein sequence ID" value="CCJ48967.1"/>
    <property type="molecule type" value="Genomic_DNA"/>
</dbReference>
<protein>
    <submittedName>
        <fullName evidence="1">Phage protein</fullName>
    </submittedName>
</protein>
<gene>
    <name evidence="1" type="ordered locus">BN117_1634</name>
</gene>
<name>K0MGT9_BORPB</name>
<evidence type="ECO:0000313" key="2">
    <source>
        <dbReference type="Proteomes" id="UP000008035"/>
    </source>
</evidence>
<dbReference type="Proteomes" id="UP000008035">
    <property type="component" value="Chromosome"/>
</dbReference>
<proteinExistence type="predicted"/>
<dbReference type="HOGENOM" id="CLU_147424_0_0_4"/>
<evidence type="ECO:0000313" key="1">
    <source>
        <dbReference type="EMBL" id="CCJ48967.1"/>
    </source>
</evidence>
<dbReference type="InterPro" id="IPR048922">
    <property type="entry name" value="Bbp16"/>
</dbReference>
<dbReference type="RefSeq" id="WP_015039459.1">
    <property type="nucleotide sequence ID" value="NC_018828.1"/>
</dbReference>
<dbReference type="Pfam" id="PF21190">
    <property type="entry name" value="Bbp16"/>
    <property type="match status" value="1"/>
</dbReference>
<reference evidence="1 2" key="1">
    <citation type="journal article" date="2012" name="BMC Genomics">
        <title>Comparative genomics of the classical Bordetella subspecies: the evolution and exchange of virulence-associated diversity amongst closely related pathogens.</title>
        <authorList>
            <person name="Park J."/>
            <person name="Zhang Y."/>
            <person name="Buboltz A.M."/>
            <person name="Zhang X."/>
            <person name="Schuster S.C."/>
            <person name="Ahuja U."/>
            <person name="Liu M."/>
            <person name="Miller J.F."/>
            <person name="Sebaihia M."/>
            <person name="Bentley S.D."/>
            <person name="Parkhill J."/>
            <person name="Harvill E.T."/>
        </authorList>
    </citation>
    <scope>NUCLEOTIDE SEQUENCE [LARGE SCALE GENOMIC DNA]</scope>
    <source>
        <strain evidence="1 2">Bpp5</strain>
    </source>
</reference>
<organism evidence="1 2">
    <name type="scientific">Bordetella parapertussis (strain Bpp5)</name>
    <dbReference type="NCBI Taxonomy" id="1208660"/>
    <lineage>
        <taxon>Bacteria</taxon>
        <taxon>Pseudomonadati</taxon>
        <taxon>Pseudomonadota</taxon>
        <taxon>Betaproteobacteria</taxon>
        <taxon>Burkholderiales</taxon>
        <taxon>Alcaligenaceae</taxon>
        <taxon>Bordetella</taxon>
    </lineage>
</organism>
<dbReference type="AlphaFoldDB" id="K0MGT9"/>
<dbReference type="KEGG" id="bpar:BN117_1634"/>